<feature type="domain" description="MoaB/Mog" evidence="2">
    <location>
        <begin position="171"/>
        <end position="304"/>
    </location>
</feature>
<dbReference type="RefSeq" id="WP_110377754.1">
    <property type="nucleotide sequence ID" value="NZ_JAHBRY010000001.1"/>
</dbReference>
<evidence type="ECO:0000259" key="2">
    <source>
        <dbReference type="SMART" id="SM00852"/>
    </source>
</evidence>
<dbReference type="Pfam" id="PF00994">
    <property type="entry name" value="MoCF_biosynth"/>
    <property type="match status" value="1"/>
</dbReference>
<protein>
    <submittedName>
        <fullName evidence="3">Molybdenum cofactor cytidylyltransferase</fullName>
    </submittedName>
</protein>
<sequence>MKFGPVGLDEAEGAVVAHSVRLPQRLIKKGSRLAAADIADLKAAGVTALTVARLEPDDVPEDKAAAALAEAVAGPGVRVEAPFTGRANLYAATSGVLVVDAEGIDAVNAVDETVTVATLQAYRPVAAGDMVGTVKIIPYAVAGAVLARTMDLAAGASPLVQVAPYRLQRVAVISTRLPSLKESTIDKTLKVLRQRLAPAGATIVADLRVDHETAALAAAIEAADAAKADLLVIFGASAVADRRDVVPAALEAVGGEIRHLGMPVDPGNLLLLGERAGRPVLGAPGCARSPKENGFDWILHRLLARLAVTRADITRLGVGGLLMEIRSRPQPREGGEPELDANGHDDLGDDA</sequence>
<feature type="region of interest" description="Disordered" evidence="1">
    <location>
        <begin position="327"/>
        <end position="351"/>
    </location>
</feature>
<dbReference type="Proteomes" id="UP000248021">
    <property type="component" value="Unassembled WGS sequence"/>
</dbReference>
<name>A0A2V3TX90_9HYPH</name>
<dbReference type="AlphaFoldDB" id="A0A2V3TX90"/>
<comment type="caution">
    <text evidence="3">The sequence shown here is derived from an EMBL/GenBank/DDBJ whole genome shotgun (WGS) entry which is preliminary data.</text>
</comment>
<organism evidence="3 4">
    <name type="scientific">Chelatococcus asaccharovorans</name>
    <dbReference type="NCBI Taxonomy" id="28210"/>
    <lineage>
        <taxon>Bacteria</taxon>
        <taxon>Pseudomonadati</taxon>
        <taxon>Pseudomonadota</taxon>
        <taxon>Alphaproteobacteria</taxon>
        <taxon>Hyphomicrobiales</taxon>
        <taxon>Chelatococcaceae</taxon>
        <taxon>Chelatococcus</taxon>
    </lineage>
</organism>
<evidence type="ECO:0000313" key="3">
    <source>
        <dbReference type="EMBL" id="PXW53229.1"/>
    </source>
</evidence>
<gene>
    <name evidence="3" type="ORF">C7450_114105</name>
</gene>
<evidence type="ECO:0000313" key="4">
    <source>
        <dbReference type="Proteomes" id="UP000248021"/>
    </source>
</evidence>
<dbReference type="InterPro" id="IPR036425">
    <property type="entry name" value="MoaB/Mog-like_dom_sf"/>
</dbReference>
<dbReference type="SUPFAM" id="SSF53218">
    <property type="entry name" value="Molybdenum cofactor biosynthesis proteins"/>
    <property type="match status" value="1"/>
</dbReference>
<evidence type="ECO:0000256" key="1">
    <source>
        <dbReference type="SAM" id="MobiDB-lite"/>
    </source>
</evidence>
<dbReference type="EMBL" id="QJJK01000014">
    <property type="protein sequence ID" value="PXW53229.1"/>
    <property type="molecule type" value="Genomic_DNA"/>
</dbReference>
<dbReference type="InterPro" id="IPR001453">
    <property type="entry name" value="MoaB/Mog_dom"/>
</dbReference>
<keyword evidence="3" id="KW-0808">Transferase</keyword>
<keyword evidence="4" id="KW-1185">Reference proteome</keyword>
<dbReference type="Gene3D" id="3.40.980.10">
    <property type="entry name" value="MoaB/Mog-like domain"/>
    <property type="match status" value="1"/>
</dbReference>
<proteinExistence type="predicted"/>
<dbReference type="SMART" id="SM00852">
    <property type="entry name" value="MoCF_biosynth"/>
    <property type="match status" value="1"/>
</dbReference>
<dbReference type="UniPathway" id="UPA00344"/>
<dbReference type="GO" id="GO:0016779">
    <property type="term" value="F:nucleotidyltransferase activity"/>
    <property type="evidence" value="ECO:0007669"/>
    <property type="project" value="UniProtKB-KW"/>
</dbReference>
<accession>A0A2V3TX90</accession>
<keyword evidence="3" id="KW-0548">Nucleotidyltransferase</keyword>
<reference evidence="3 4" key="1">
    <citation type="submission" date="2018-05" db="EMBL/GenBank/DDBJ databases">
        <title>Genomic Encyclopedia of Type Strains, Phase IV (KMG-IV): sequencing the most valuable type-strain genomes for metagenomic binning, comparative biology and taxonomic classification.</title>
        <authorList>
            <person name="Goeker M."/>
        </authorList>
    </citation>
    <scope>NUCLEOTIDE SEQUENCE [LARGE SCALE GENOMIC DNA]</scope>
    <source>
        <strain evidence="3 4">DSM 6462</strain>
    </source>
</reference>
<dbReference type="CDD" id="cd03522">
    <property type="entry name" value="MoeA_like"/>
    <property type="match status" value="1"/>
</dbReference>
<dbReference type="OrthoDB" id="9779263at2"/>